<dbReference type="PANTHER" id="PTHR12126">
    <property type="entry name" value="NADH-UBIQUINONE OXIDOREDUCTASE 39 KDA SUBUNIT-RELATED"/>
    <property type="match status" value="1"/>
</dbReference>
<dbReference type="Pfam" id="PF01370">
    <property type="entry name" value="Epimerase"/>
    <property type="match status" value="1"/>
</dbReference>
<dbReference type="EMBL" id="BAAAPK010000001">
    <property type="protein sequence ID" value="GAA1662233.1"/>
    <property type="molecule type" value="Genomic_DNA"/>
</dbReference>
<evidence type="ECO:0000313" key="2">
    <source>
        <dbReference type="EMBL" id="GAA1662233.1"/>
    </source>
</evidence>
<dbReference type="InterPro" id="IPR036291">
    <property type="entry name" value="NAD(P)-bd_dom_sf"/>
</dbReference>
<keyword evidence="3" id="KW-1185">Reference proteome</keyword>
<protein>
    <submittedName>
        <fullName evidence="2">NAD(P)H-binding protein</fullName>
    </submittedName>
</protein>
<name>A0ABN2FYV2_9MICO</name>
<dbReference type="Proteomes" id="UP001500596">
    <property type="component" value="Unassembled WGS sequence"/>
</dbReference>
<evidence type="ECO:0000313" key="3">
    <source>
        <dbReference type="Proteomes" id="UP001500596"/>
    </source>
</evidence>
<gene>
    <name evidence="2" type="ORF">GCM10009807_02710</name>
</gene>
<dbReference type="Gene3D" id="3.40.50.720">
    <property type="entry name" value="NAD(P)-binding Rossmann-like Domain"/>
    <property type="match status" value="1"/>
</dbReference>
<sequence length="251" mass="26615">MRIAVAGGTGTVGRHVVETARGRGHEVVVLSRSVGVDVLTGQGLDAGLRGADAVIDTVNATTLSTRKAVAFFERSTTQLLDAGARAGTGHHITLSIVGIDGIDTSYYAGKLAQERLVAASAVPHTIARTSQFHEFAQQIARQTTLGPLTIVPKTLTRPVAAREVAEHLVMLAEGAPRGRATDLVGPRDEVLADMVRRMYAERGIRRRVLEMRFPGAYGRGLASGALRGDGSAETATIGFDDWLRARPLAES</sequence>
<feature type="domain" description="NAD-dependent epimerase/dehydratase" evidence="1">
    <location>
        <begin position="3"/>
        <end position="90"/>
    </location>
</feature>
<dbReference type="PANTHER" id="PTHR12126:SF11">
    <property type="entry name" value="NADH DEHYDROGENASE [UBIQUINONE] 1 ALPHA SUBCOMPLEX SUBUNIT 9, MITOCHONDRIAL"/>
    <property type="match status" value="1"/>
</dbReference>
<dbReference type="InterPro" id="IPR051207">
    <property type="entry name" value="ComplexI_NDUFA9_subunit"/>
</dbReference>
<reference evidence="2 3" key="1">
    <citation type="journal article" date="2019" name="Int. J. Syst. Evol. Microbiol.">
        <title>The Global Catalogue of Microorganisms (GCM) 10K type strain sequencing project: providing services to taxonomists for standard genome sequencing and annotation.</title>
        <authorList>
            <consortium name="The Broad Institute Genomics Platform"/>
            <consortium name="The Broad Institute Genome Sequencing Center for Infectious Disease"/>
            <person name="Wu L."/>
            <person name="Ma J."/>
        </authorList>
    </citation>
    <scope>NUCLEOTIDE SEQUENCE [LARGE SCALE GENOMIC DNA]</scope>
    <source>
        <strain evidence="2 3">JCM 15575</strain>
    </source>
</reference>
<dbReference type="RefSeq" id="WP_344050821.1">
    <property type="nucleotide sequence ID" value="NZ_BAAAPK010000001.1"/>
</dbReference>
<dbReference type="SUPFAM" id="SSF51735">
    <property type="entry name" value="NAD(P)-binding Rossmann-fold domains"/>
    <property type="match status" value="1"/>
</dbReference>
<proteinExistence type="predicted"/>
<accession>A0ABN2FYV2</accession>
<dbReference type="InterPro" id="IPR001509">
    <property type="entry name" value="Epimerase_deHydtase"/>
</dbReference>
<organism evidence="2 3">
    <name type="scientific">Microbacterium lacus</name>
    <dbReference type="NCBI Taxonomy" id="415217"/>
    <lineage>
        <taxon>Bacteria</taxon>
        <taxon>Bacillati</taxon>
        <taxon>Actinomycetota</taxon>
        <taxon>Actinomycetes</taxon>
        <taxon>Micrococcales</taxon>
        <taxon>Microbacteriaceae</taxon>
        <taxon>Microbacterium</taxon>
    </lineage>
</organism>
<comment type="caution">
    <text evidence="2">The sequence shown here is derived from an EMBL/GenBank/DDBJ whole genome shotgun (WGS) entry which is preliminary data.</text>
</comment>
<evidence type="ECO:0000259" key="1">
    <source>
        <dbReference type="Pfam" id="PF01370"/>
    </source>
</evidence>